<reference evidence="3 4" key="1">
    <citation type="journal article" date="2020" name="IScience">
        <title>Genome Sequencing of the Endangered Kingdonia uniflora (Circaeasteraceae, Ranunculales) Reveals Potential Mechanisms of Evolutionary Specialization.</title>
        <authorList>
            <person name="Sun Y."/>
            <person name="Deng T."/>
            <person name="Zhang A."/>
            <person name="Moore M.J."/>
            <person name="Landis J.B."/>
            <person name="Lin N."/>
            <person name="Zhang H."/>
            <person name="Zhang X."/>
            <person name="Huang J."/>
            <person name="Zhang X."/>
            <person name="Sun H."/>
            <person name="Wang H."/>
        </authorList>
    </citation>
    <scope>NUCLEOTIDE SEQUENCE [LARGE SCALE GENOMIC DNA]</scope>
    <source>
        <strain evidence="3">TB1705</strain>
        <tissue evidence="3">Leaf</tissue>
    </source>
</reference>
<evidence type="ECO:0000256" key="1">
    <source>
        <dbReference type="SAM" id="MobiDB-lite"/>
    </source>
</evidence>
<evidence type="ECO:0000313" key="3">
    <source>
        <dbReference type="EMBL" id="KAF6148893.1"/>
    </source>
</evidence>
<name>A0A7J7M1Z9_9MAGN</name>
<feature type="signal peptide" evidence="2">
    <location>
        <begin position="1"/>
        <end position="23"/>
    </location>
</feature>
<sequence>MGPHFKVITCLFMLALAITATSARILEEDTQEFPALSPEASNPVDTPVTDISLLSPPVVTQPDDRTATAPAEEPFKDASPVTTPALTQPHAGPDATTDPDHSLSFFMHDILGGSNPSARAVTGIVTNTTLNGQVPFSKPNGAVLPGNNDNNKIIDNNNTPSLASLGAEEIRPVFGSDRK</sequence>
<keyword evidence="4" id="KW-1185">Reference proteome</keyword>
<proteinExistence type="predicted"/>
<organism evidence="3 4">
    <name type="scientific">Kingdonia uniflora</name>
    <dbReference type="NCBI Taxonomy" id="39325"/>
    <lineage>
        <taxon>Eukaryota</taxon>
        <taxon>Viridiplantae</taxon>
        <taxon>Streptophyta</taxon>
        <taxon>Embryophyta</taxon>
        <taxon>Tracheophyta</taxon>
        <taxon>Spermatophyta</taxon>
        <taxon>Magnoliopsida</taxon>
        <taxon>Ranunculales</taxon>
        <taxon>Circaeasteraceae</taxon>
        <taxon>Kingdonia</taxon>
    </lineage>
</organism>
<gene>
    <name evidence="3" type="ORF">GIB67_014264</name>
</gene>
<protein>
    <submittedName>
        <fullName evidence="3">Uncharacterized protein</fullName>
    </submittedName>
</protein>
<feature type="region of interest" description="Disordered" evidence="1">
    <location>
        <begin position="34"/>
        <end position="96"/>
    </location>
</feature>
<dbReference type="EMBL" id="JACGCM010001825">
    <property type="protein sequence ID" value="KAF6148893.1"/>
    <property type="molecule type" value="Genomic_DNA"/>
</dbReference>
<feature type="chain" id="PRO_5029745171" evidence="2">
    <location>
        <begin position="24"/>
        <end position="179"/>
    </location>
</feature>
<accession>A0A7J7M1Z9</accession>
<dbReference type="PANTHER" id="PTHR46215">
    <property type="entry name" value="DIRIGENT PROTEIN 24-RELATED"/>
    <property type="match status" value="1"/>
</dbReference>
<evidence type="ECO:0000313" key="4">
    <source>
        <dbReference type="Proteomes" id="UP000541444"/>
    </source>
</evidence>
<dbReference type="Proteomes" id="UP000541444">
    <property type="component" value="Unassembled WGS sequence"/>
</dbReference>
<keyword evidence="2" id="KW-0732">Signal</keyword>
<dbReference type="OrthoDB" id="1750694at2759"/>
<dbReference type="AlphaFoldDB" id="A0A7J7M1Z9"/>
<comment type="caution">
    <text evidence="3">The sequence shown here is derived from an EMBL/GenBank/DDBJ whole genome shotgun (WGS) entry which is preliminary data.</text>
</comment>
<evidence type="ECO:0000256" key="2">
    <source>
        <dbReference type="SAM" id="SignalP"/>
    </source>
</evidence>
<dbReference type="PANTHER" id="PTHR46215:SF5">
    <property type="entry name" value="DIRIGENT PROTEIN"/>
    <property type="match status" value="1"/>
</dbReference>
<dbReference type="InterPro" id="IPR004265">
    <property type="entry name" value="Dirigent"/>
</dbReference>